<keyword evidence="2" id="KW-1133">Transmembrane helix</keyword>
<gene>
    <name evidence="3" type="ORF">F8237_34675</name>
</gene>
<organism evidence="3 4">
    <name type="scientific">Bradyrhizobium betae</name>
    <dbReference type="NCBI Taxonomy" id="244734"/>
    <lineage>
        <taxon>Bacteria</taxon>
        <taxon>Pseudomonadati</taxon>
        <taxon>Pseudomonadota</taxon>
        <taxon>Alphaproteobacteria</taxon>
        <taxon>Hyphomicrobiales</taxon>
        <taxon>Nitrobacteraceae</taxon>
        <taxon>Bradyrhizobium</taxon>
    </lineage>
</organism>
<protein>
    <submittedName>
        <fullName evidence="3">Uncharacterized protein</fullName>
    </submittedName>
</protein>
<keyword evidence="2" id="KW-0472">Membrane</keyword>
<dbReference type="AlphaFoldDB" id="A0A5P6PGD0"/>
<name>A0A5P6PGD0_9BRAD</name>
<proteinExistence type="predicted"/>
<feature type="transmembrane region" description="Helical" evidence="2">
    <location>
        <begin position="25"/>
        <end position="44"/>
    </location>
</feature>
<accession>A0A5P6PGD0</accession>
<evidence type="ECO:0000256" key="2">
    <source>
        <dbReference type="SAM" id="Phobius"/>
    </source>
</evidence>
<evidence type="ECO:0000256" key="1">
    <source>
        <dbReference type="SAM" id="MobiDB-lite"/>
    </source>
</evidence>
<dbReference type="EMBL" id="CP044544">
    <property type="protein sequence ID" value="QFI77472.1"/>
    <property type="molecule type" value="Genomic_DNA"/>
</dbReference>
<reference evidence="4" key="1">
    <citation type="submission" date="2019-10" db="EMBL/GenBank/DDBJ databases">
        <title>Complete Genome Sequence of Bradyrhizobium betae type strain PL7HG1T.</title>
        <authorList>
            <person name="Bromfield E.S.P."/>
            <person name="Cloutier S."/>
        </authorList>
    </citation>
    <scope>NUCLEOTIDE SEQUENCE [LARGE SCALE GENOMIC DNA]</scope>
    <source>
        <strain evidence="4">PL7HG1</strain>
        <plasmid evidence="4">pbbpl7hg1</plasmid>
    </source>
</reference>
<dbReference type="Proteomes" id="UP000325641">
    <property type="component" value="Plasmid pBbPL7HG1"/>
</dbReference>
<sequence>MVRRPRHEVHTAVSRAGERSLSKRIAILIAIVAIAIVVIARYSFNRAPAPAAGVSATSAPDEPAKAASRAMTFTQPKAPAQ</sequence>
<keyword evidence="2" id="KW-0812">Transmembrane</keyword>
<evidence type="ECO:0000313" key="4">
    <source>
        <dbReference type="Proteomes" id="UP000325641"/>
    </source>
</evidence>
<feature type="region of interest" description="Disordered" evidence="1">
    <location>
        <begin position="51"/>
        <end position="81"/>
    </location>
</feature>
<evidence type="ECO:0000313" key="3">
    <source>
        <dbReference type="EMBL" id="QFI77472.1"/>
    </source>
</evidence>
<keyword evidence="3" id="KW-0614">Plasmid</keyword>
<dbReference type="KEGG" id="bbet:F8237_34675"/>
<geneLocation type="plasmid" evidence="4">
    <name>pbbpl7hg1</name>
</geneLocation>
<dbReference type="OrthoDB" id="8266152at2"/>